<dbReference type="OrthoDB" id="2219989at2"/>
<organism evidence="1 2">
    <name type="scientific">Thermoactinomyces daqus</name>
    <dbReference type="NCBI Taxonomy" id="1329516"/>
    <lineage>
        <taxon>Bacteria</taxon>
        <taxon>Bacillati</taxon>
        <taxon>Bacillota</taxon>
        <taxon>Bacilli</taxon>
        <taxon>Bacillales</taxon>
        <taxon>Thermoactinomycetaceae</taxon>
        <taxon>Thermoactinomyces</taxon>
    </lineage>
</organism>
<name>A0A7W1XD43_9BACL</name>
<dbReference type="RefSeq" id="WP_152568613.1">
    <property type="nucleotide sequence ID" value="NZ_JACEIP010000039.1"/>
</dbReference>
<evidence type="ECO:0000313" key="1">
    <source>
        <dbReference type="EMBL" id="MBA4544406.1"/>
    </source>
</evidence>
<protein>
    <submittedName>
        <fullName evidence="1">Uncharacterized protein</fullName>
    </submittedName>
</protein>
<dbReference type="Proteomes" id="UP000530514">
    <property type="component" value="Unassembled WGS sequence"/>
</dbReference>
<dbReference type="AlphaFoldDB" id="A0A7W1XD43"/>
<evidence type="ECO:0000313" key="2">
    <source>
        <dbReference type="Proteomes" id="UP000530514"/>
    </source>
</evidence>
<keyword evidence="2" id="KW-1185">Reference proteome</keyword>
<gene>
    <name evidence="1" type="ORF">H1164_16290</name>
</gene>
<proteinExistence type="predicted"/>
<accession>A0A7W1XD43</accession>
<reference evidence="1 2" key="1">
    <citation type="submission" date="2020-07" db="EMBL/GenBank/DDBJ databases">
        <authorList>
            <person name="Feng H."/>
        </authorList>
    </citation>
    <scope>NUCLEOTIDE SEQUENCE [LARGE SCALE GENOMIC DNA]</scope>
    <source>
        <strain evidence="2">s-11</strain>
    </source>
</reference>
<comment type="caution">
    <text evidence="1">The sequence shown here is derived from an EMBL/GenBank/DDBJ whole genome shotgun (WGS) entry which is preliminary data.</text>
</comment>
<dbReference type="EMBL" id="JACEIP010000039">
    <property type="protein sequence ID" value="MBA4544406.1"/>
    <property type="molecule type" value="Genomic_DNA"/>
</dbReference>
<sequence length="75" mass="8800">MPLPIQAYQYEKEECVPQPIEMIDDSTIDEIVRKKGEIHGYDENWARALREYLLTRYSPASSDKNINRSEILSQI</sequence>